<feature type="region of interest" description="Disordered" evidence="1">
    <location>
        <begin position="57"/>
        <end position="100"/>
    </location>
</feature>
<proteinExistence type="predicted"/>
<feature type="non-terminal residue" evidence="2">
    <location>
        <position position="231"/>
    </location>
</feature>
<feature type="compositionally biased region" description="Basic and acidic residues" evidence="1">
    <location>
        <begin position="59"/>
        <end position="68"/>
    </location>
</feature>
<keyword evidence="3" id="KW-1185">Reference proteome</keyword>
<evidence type="ECO:0000313" key="2">
    <source>
        <dbReference type="EMBL" id="MED6117717.1"/>
    </source>
</evidence>
<comment type="caution">
    <text evidence="2">The sequence shown here is derived from an EMBL/GenBank/DDBJ whole genome shotgun (WGS) entry which is preliminary data.</text>
</comment>
<protein>
    <submittedName>
        <fullName evidence="2">Uncharacterized protein</fullName>
    </submittedName>
</protein>
<evidence type="ECO:0000313" key="3">
    <source>
        <dbReference type="Proteomes" id="UP001341840"/>
    </source>
</evidence>
<feature type="non-terminal residue" evidence="2">
    <location>
        <position position="1"/>
    </location>
</feature>
<feature type="region of interest" description="Disordered" evidence="1">
    <location>
        <begin position="195"/>
        <end position="231"/>
    </location>
</feature>
<feature type="compositionally biased region" description="Basic and acidic residues" evidence="1">
    <location>
        <begin position="195"/>
        <end position="212"/>
    </location>
</feature>
<feature type="compositionally biased region" description="Polar residues" evidence="1">
    <location>
        <begin position="213"/>
        <end position="231"/>
    </location>
</feature>
<reference evidence="2 3" key="1">
    <citation type="journal article" date="2023" name="Plants (Basel)">
        <title>Bridging the Gap: Combining Genomics and Transcriptomics Approaches to Understand Stylosanthes scabra, an Orphan Legume from the Brazilian Caatinga.</title>
        <authorList>
            <person name="Ferreira-Neto J.R.C."/>
            <person name="da Silva M.D."/>
            <person name="Binneck E."/>
            <person name="de Melo N.F."/>
            <person name="da Silva R.H."/>
            <person name="de Melo A.L.T.M."/>
            <person name="Pandolfi V."/>
            <person name="Bustamante F.O."/>
            <person name="Brasileiro-Vidal A.C."/>
            <person name="Benko-Iseppon A.M."/>
        </authorList>
    </citation>
    <scope>NUCLEOTIDE SEQUENCE [LARGE SCALE GENOMIC DNA]</scope>
    <source>
        <tissue evidence="2">Leaves</tissue>
    </source>
</reference>
<feature type="region of interest" description="Disordered" evidence="1">
    <location>
        <begin position="128"/>
        <end position="150"/>
    </location>
</feature>
<evidence type="ECO:0000256" key="1">
    <source>
        <dbReference type="SAM" id="MobiDB-lite"/>
    </source>
</evidence>
<dbReference type="Proteomes" id="UP001341840">
    <property type="component" value="Unassembled WGS sequence"/>
</dbReference>
<accession>A0ABU6R246</accession>
<feature type="compositionally biased region" description="Polar residues" evidence="1">
    <location>
        <begin position="84"/>
        <end position="93"/>
    </location>
</feature>
<name>A0ABU6R246_9FABA</name>
<sequence>NFKLADIEATSSKSLIKNFERGRLNLVEERKNYGRNVEEFHDKEEDMPRLEVVQVTQSKGKEADDARKGVKTHAPPLEAKDSQRTLASTQISKGKQGEAAYKKLKKPVHTKVDFSHLKSTLDAISNRDSATSAPLEEQQSIPVKRPENTRENQMDITAAVKKRRVVHGEPLSQCLDNSEPPERDRTEIRRKLEEIRRGAVEKNARNAGHERSSPTVGNHGQQNNMQVTHEM</sequence>
<feature type="region of interest" description="Disordered" evidence="1">
    <location>
        <begin position="169"/>
        <end position="188"/>
    </location>
</feature>
<gene>
    <name evidence="2" type="ORF">PIB30_112343</name>
</gene>
<organism evidence="2 3">
    <name type="scientific">Stylosanthes scabra</name>
    <dbReference type="NCBI Taxonomy" id="79078"/>
    <lineage>
        <taxon>Eukaryota</taxon>
        <taxon>Viridiplantae</taxon>
        <taxon>Streptophyta</taxon>
        <taxon>Embryophyta</taxon>
        <taxon>Tracheophyta</taxon>
        <taxon>Spermatophyta</taxon>
        <taxon>Magnoliopsida</taxon>
        <taxon>eudicotyledons</taxon>
        <taxon>Gunneridae</taxon>
        <taxon>Pentapetalae</taxon>
        <taxon>rosids</taxon>
        <taxon>fabids</taxon>
        <taxon>Fabales</taxon>
        <taxon>Fabaceae</taxon>
        <taxon>Papilionoideae</taxon>
        <taxon>50 kb inversion clade</taxon>
        <taxon>dalbergioids sensu lato</taxon>
        <taxon>Dalbergieae</taxon>
        <taxon>Pterocarpus clade</taxon>
        <taxon>Stylosanthes</taxon>
    </lineage>
</organism>
<feature type="compositionally biased region" description="Polar residues" evidence="1">
    <location>
        <begin position="128"/>
        <end position="141"/>
    </location>
</feature>
<dbReference type="EMBL" id="JASCZI010007929">
    <property type="protein sequence ID" value="MED6117717.1"/>
    <property type="molecule type" value="Genomic_DNA"/>
</dbReference>